<reference evidence="4" key="3">
    <citation type="submission" date="2025-09" db="UniProtKB">
        <authorList>
            <consortium name="Ensembl"/>
        </authorList>
    </citation>
    <scope>IDENTIFICATION</scope>
</reference>
<evidence type="ECO:0000259" key="3">
    <source>
        <dbReference type="PROSITE" id="PS50041"/>
    </source>
</evidence>
<feature type="domain" description="C-type lectin" evidence="3">
    <location>
        <begin position="35"/>
        <end position="146"/>
    </location>
</feature>
<evidence type="ECO:0000313" key="5">
    <source>
        <dbReference type="Proteomes" id="UP000472263"/>
    </source>
</evidence>
<dbReference type="InterPro" id="IPR018378">
    <property type="entry name" value="C-type_lectin_CS"/>
</dbReference>
<dbReference type="InterPro" id="IPR033989">
    <property type="entry name" value="CD209-like_CTLD"/>
</dbReference>
<dbReference type="InterPro" id="IPR016186">
    <property type="entry name" value="C-type_lectin-like/link_sf"/>
</dbReference>
<keyword evidence="1" id="KW-0430">Lectin</keyword>
<dbReference type="InterPro" id="IPR016187">
    <property type="entry name" value="CTDL_fold"/>
</dbReference>
<name>A0A668A767_9TELE</name>
<dbReference type="Ensembl" id="ENSMMDT00005044602.1">
    <property type="protein sequence ID" value="ENSMMDP00005043724.1"/>
    <property type="gene ID" value="ENSMMDG00005020093.1"/>
</dbReference>
<dbReference type="Proteomes" id="UP000472263">
    <property type="component" value="Chromosome 1"/>
</dbReference>
<dbReference type="PROSITE" id="PS50041">
    <property type="entry name" value="C_TYPE_LECTIN_2"/>
    <property type="match status" value="1"/>
</dbReference>
<accession>A0A668A767</accession>
<dbReference type="CDD" id="cd03590">
    <property type="entry name" value="CLECT_DC-SIGN_like"/>
    <property type="match status" value="1"/>
</dbReference>
<keyword evidence="5" id="KW-1185">Reference proteome</keyword>
<dbReference type="Pfam" id="PF00059">
    <property type="entry name" value="Lectin_C"/>
    <property type="match status" value="1"/>
</dbReference>
<dbReference type="SMART" id="SM00034">
    <property type="entry name" value="CLECT"/>
    <property type="match status" value="1"/>
</dbReference>
<dbReference type="PROSITE" id="PS00615">
    <property type="entry name" value="C_TYPE_LECTIN_1"/>
    <property type="match status" value="1"/>
</dbReference>
<dbReference type="InterPro" id="IPR001304">
    <property type="entry name" value="C-type_lectin-like"/>
</dbReference>
<dbReference type="AlphaFoldDB" id="A0A668A767"/>
<dbReference type="InParanoid" id="A0A668A767"/>
<evidence type="ECO:0000313" key="4">
    <source>
        <dbReference type="Ensembl" id="ENSMMDP00005043724.1"/>
    </source>
</evidence>
<protein>
    <recommendedName>
        <fullName evidence="3">C-type lectin domain-containing protein</fullName>
    </recommendedName>
</protein>
<dbReference type="SUPFAM" id="SSF56436">
    <property type="entry name" value="C-type lectin-like"/>
    <property type="match status" value="1"/>
</dbReference>
<evidence type="ECO:0000256" key="1">
    <source>
        <dbReference type="ARBA" id="ARBA00022734"/>
    </source>
</evidence>
<keyword evidence="2" id="KW-1015">Disulfide bond</keyword>
<dbReference type="PANTHER" id="PTHR22803">
    <property type="entry name" value="MANNOSE, PHOSPHOLIPASE, LECTIN RECEPTOR RELATED"/>
    <property type="match status" value="1"/>
</dbReference>
<reference evidence="4" key="2">
    <citation type="submission" date="2025-08" db="UniProtKB">
        <authorList>
            <consortium name="Ensembl"/>
        </authorList>
    </citation>
    <scope>IDENTIFICATION</scope>
</reference>
<reference evidence="4" key="1">
    <citation type="submission" date="2019-06" db="EMBL/GenBank/DDBJ databases">
        <authorList>
            <consortium name="Wellcome Sanger Institute Data Sharing"/>
        </authorList>
    </citation>
    <scope>NUCLEOTIDE SEQUENCE [LARGE SCALE GENOMIC DNA]</scope>
</reference>
<dbReference type="GO" id="GO:0030246">
    <property type="term" value="F:carbohydrate binding"/>
    <property type="evidence" value="ECO:0007669"/>
    <property type="project" value="UniProtKB-KW"/>
</dbReference>
<organism evidence="4 5">
    <name type="scientific">Myripristis murdjan</name>
    <name type="common">pinecone soldierfish</name>
    <dbReference type="NCBI Taxonomy" id="586833"/>
    <lineage>
        <taxon>Eukaryota</taxon>
        <taxon>Metazoa</taxon>
        <taxon>Chordata</taxon>
        <taxon>Craniata</taxon>
        <taxon>Vertebrata</taxon>
        <taxon>Euteleostomi</taxon>
        <taxon>Actinopterygii</taxon>
        <taxon>Neopterygii</taxon>
        <taxon>Teleostei</taxon>
        <taxon>Neoteleostei</taxon>
        <taxon>Acanthomorphata</taxon>
        <taxon>Holocentriformes</taxon>
        <taxon>Holocentridae</taxon>
        <taxon>Myripristis</taxon>
    </lineage>
</organism>
<dbReference type="Gene3D" id="3.10.100.10">
    <property type="entry name" value="Mannose-Binding Protein A, subunit A"/>
    <property type="match status" value="1"/>
</dbReference>
<dbReference type="InterPro" id="IPR050111">
    <property type="entry name" value="C-type_lectin/snaclec_domain"/>
</dbReference>
<sequence length="150" mass="17478">LNKVTQLQMKIDRQEKEKKVYIKPHEHFMNGWIYFSSSCYFLSSENKNWNDSRQDCLGRGADLVIINSREEQSFLKNFGLTVWIGLSDLETEGEWKWVDGSSLSYTSWMENEPNDHGKSEDCGELVPEKDGWNDFPCSAGRPWICEKKTV</sequence>
<proteinExistence type="predicted"/>
<evidence type="ECO:0000256" key="2">
    <source>
        <dbReference type="ARBA" id="ARBA00023157"/>
    </source>
</evidence>
<dbReference type="GeneTree" id="ENSGT01020000230338"/>